<dbReference type="EMBL" id="KL871345">
    <property type="protein sequence ID" value="KGL91816.1"/>
    <property type="molecule type" value="Genomic_DNA"/>
</dbReference>
<accession>A0A0A0ACI2</accession>
<gene>
    <name evidence="2" type="ORF">N301_12894</name>
</gene>
<name>A0A0A0ACI2_CHAVO</name>
<protein>
    <submittedName>
        <fullName evidence="2">Uncharacterized protein</fullName>
    </submittedName>
</protein>
<keyword evidence="3" id="KW-1185">Reference proteome</keyword>
<organism evidence="2 3">
    <name type="scientific">Charadrius vociferus</name>
    <name type="common">Killdeer</name>
    <name type="synonym">Aegialitis vocifera</name>
    <dbReference type="NCBI Taxonomy" id="50402"/>
    <lineage>
        <taxon>Eukaryota</taxon>
        <taxon>Metazoa</taxon>
        <taxon>Chordata</taxon>
        <taxon>Craniata</taxon>
        <taxon>Vertebrata</taxon>
        <taxon>Euteleostomi</taxon>
        <taxon>Archelosauria</taxon>
        <taxon>Archosauria</taxon>
        <taxon>Dinosauria</taxon>
        <taxon>Saurischia</taxon>
        <taxon>Theropoda</taxon>
        <taxon>Coelurosauria</taxon>
        <taxon>Aves</taxon>
        <taxon>Neognathae</taxon>
        <taxon>Neoaves</taxon>
        <taxon>Charadriiformes</taxon>
        <taxon>Charadriidae</taxon>
        <taxon>Charadrius</taxon>
    </lineage>
</organism>
<dbReference type="Proteomes" id="UP000053858">
    <property type="component" value="Unassembled WGS sequence"/>
</dbReference>
<proteinExistence type="predicted"/>
<reference evidence="3" key="1">
    <citation type="journal article" date="2014" name="Science">
        <title>Comparative genomics reveals insights into avian genome evolution and adaptation.</title>
        <authorList>
            <consortium name="Avian Genome Consortium"/>
            <person name="Zhang G."/>
            <person name="Li C."/>
            <person name="Li Q."/>
            <person name="Li B."/>
            <person name="Larkin D.M."/>
            <person name="Lee C."/>
            <person name="Storz J.F."/>
            <person name="Antunes A."/>
            <person name="Greenwold M.J."/>
            <person name="Meredith R.W."/>
            <person name="Odeen A."/>
            <person name="Cui J."/>
            <person name="Zhou Q."/>
            <person name="Xu L."/>
            <person name="Pan H."/>
            <person name="Wang Z."/>
            <person name="Jin L."/>
            <person name="Zhang P."/>
            <person name="Hu H."/>
            <person name="Yang W."/>
            <person name="Hu J."/>
            <person name="Xiao J."/>
            <person name="Yang Z."/>
            <person name="Liu Y."/>
            <person name="Xie Q."/>
            <person name="Yu H."/>
            <person name="Lian J."/>
            <person name="Wen P."/>
            <person name="Zhang F."/>
            <person name="Li H."/>
            <person name="Zeng Y."/>
            <person name="Xiong Z."/>
            <person name="Liu S."/>
            <person name="Zhou L."/>
            <person name="Huang Z."/>
            <person name="An N."/>
            <person name="Wang J."/>
            <person name="Zheng Q."/>
            <person name="Xiong Y."/>
            <person name="Wang G."/>
            <person name="Wang B."/>
            <person name="Wang J."/>
            <person name="Fan Y."/>
            <person name="da Fonseca R.R."/>
            <person name="Alfaro-Nunez A."/>
            <person name="Schubert M."/>
            <person name="Orlando L."/>
            <person name="Mourier T."/>
            <person name="Howard J.T."/>
            <person name="Ganapathy G."/>
            <person name="Pfenning A."/>
            <person name="Whitney O."/>
            <person name="Rivas M.V."/>
            <person name="Hara E."/>
            <person name="Smith J."/>
            <person name="Farre M."/>
            <person name="Narayan J."/>
            <person name="Slavov G."/>
            <person name="Romanov M.N."/>
            <person name="Borges R."/>
            <person name="Machado J.P."/>
            <person name="Khan I."/>
            <person name="Springer M.S."/>
            <person name="Gatesy J."/>
            <person name="Hoffmann F.G."/>
            <person name="Opazo J.C."/>
            <person name="Hastad O."/>
            <person name="Sawyer R.H."/>
            <person name="Kim H."/>
            <person name="Kim K.W."/>
            <person name="Kim H.J."/>
            <person name="Cho S."/>
            <person name="Li N."/>
            <person name="Huang Y."/>
            <person name="Bruford M.W."/>
            <person name="Zhan X."/>
            <person name="Dixon A."/>
            <person name="Bertelsen M.F."/>
            <person name="Derryberry E."/>
            <person name="Warren W."/>
            <person name="Wilson R.K."/>
            <person name="Li S."/>
            <person name="Ray D.A."/>
            <person name="Green R.E."/>
            <person name="O'Brien S.J."/>
            <person name="Griffin D."/>
            <person name="Johnson W.E."/>
            <person name="Haussler D."/>
            <person name="Ryder O.A."/>
            <person name="Willerslev E."/>
            <person name="Graves G.R."/>
            <person name="Alstrom P."/>
            <person name="Fjeldsa J."/>
            <person name="Mindell D.P."/>
            <person name="Edwards S.V."/>
            <person name="Braun E.L."/>
            <person name="Rahbek C."/>
            <person name="Burt D.W."/>
            <person name="Houde P."/>
            <person name="Zhang Y."/>
            <person name="Yang H."/>
            <person name="Wang J."/>
            <person name="Jarvis E.D."/>
            <person name="Gilbert M.T."/>
            <person name="Wang J."/>
        </authorList>
    </citation>
    <scope>NUCLEOTIDE SEQUENCE [LARGE SCALE GENOMIC DNA]</scope>
</reference>
<evidence type="ECO:0000256" key="1">
    <source>
        <dbReference type="SAM" id="MobiDB-lite"/>
    </source>
</evidence>
<evidence type="ECO:0000313" key="2">
    <source>
        <dbReference type="EMBL" id="KGL91816.1"/>
    </source>
</evidence>
<sequence>MWGSMGVQGSTTLVCCTFKSEKLACSRFFQISLVRQHPSKTSFQVGKQTCCQKYLQLERSAATCSKKKKAPPWGKQSRFTEQALGPG</sequence>
<evidence type="ECO:0000313" key="3">
    <source>
        <dbReference type="Proteomes" id="UP000053858"/>
    </source>
</evidence>
<dbReference type="AlphaFoldDB" id="A0A0A0ACI2"/>
<feature type="region of interest" description="Disordered" evidence="1">
    <location>
        <begin position="67"/>
        <end position="87"/>
    </location>
</feature>